<dbReference type="GO" id="GO:0009092">
    <property type="term" value="P:homoserine metabolic process"/>
    <property type="evidence" value="ECO:0007669"/>
    <property type="project" value="TreeGrafter"/>
</dbReference>
<gene>
    <name evidence="2" type="ORF">OFUS_LOCUS12981</name>
</gene>
<dbReference type="OrthoDB" id="444135at2759"/>
<dbReference type="InterPro" id="IPR008220">
    <property type="entry name" value="HAT_MetX-like"/>
</dbReference>
<dbReference type="InterPro" id="IPR000073">
    <property type="entry name" value="AB_hydrolase_1"/>
</dbReference>
<dbReference type="EMBL" id="CAIIXF020000006">
    <property type="protein sequence ID" value="CAH1787233.1"/>
    <property type="molecule type" value="Genomic_DNA"/>
</dbReference>
<comment type="caution">
    <text evidence="2">The sequence shown here is derived from an EMBL/GenBank/DDBJ whole genome shotgun (WGS) entry which is preliminary data.</text>
</comment>
<reference evidence="2" key="1">
    <citation type="submission" date="2022-03" db="EMBL/GenBank/DDBJ databases">
        <authorList>
            <person name="Martin C."/>
        </authorList>
    </citation>
    <scope>NUCLEOTIDE SEQUENCE</scope>
</reference>
<evidence type="ECO:0000256" key="1">
    <source>
        <dbReference type="ARBA" id="ARBA00006886"/>
    </source>
</evidence>
<sequence length="478" mass="53700">MHSMMWRKSFIGEIRRITKRQKIVENGVCSHCLSTTVPPNFDQSRSKHHQQAFKLKQVEVPNIKQEFQGLQTDFPCLTKNKPSGPEPEYGKIVSGFKVYDHDEPFKLKYNGGLLPNLSIAYETWGELNEDKSNAVYICAGLSASSHARSHLANPNAGWWEKFVGPGCAVDTSKFFVICANNLGGCYGTTGPSSINPITEEPYATTFPIISVQDMVNAHFLLLDSLGIKKLHTCVGSSLGGMLSLTAAVQYPERVGRFVSISSCAMSHPSSIAMRYLQRKNIMTDPNWNKGYYYNGKYPRMGMKLAREIGTLTYRSGPEWDERFGRKRIDENEAKTPSLCPTFMIENYLDYQGESFCTKFDPNSLLYISKAMDLFDIGEGFNSVDEALSMTSCPAMVIGVQTDILFPIWQQRELAKMLQDSGNTAVTFYELNSLYGHDTFLLDLNGVGAAVKGFLETELRETGMLTEKRNAHQRDRKLF</sequence>
<dbReference type="Proteomes" id="UP000749559">
    <property type="component" value="Unassembled WGS sequence"/>
</dbReference>
<dbReference type="GO" id="GO:0005739">
    <property type="term" value="C:mitochondrion"/>
    <property type="evidence" value="ECO:0007669"/>
    <property type="project" value="TreeGrafter"/>
</dbReference>
<comment type="similarity">
    <text evidence="1">Belongs to the AB hydrolase superfamily. MetX family.</text>
</comment>
<protein>
    <submittedName>
        <fullName evidence="2">Uncharacterized protein</fullName>
    </submittedName>
</protein>
<dbReference type="PANTHER" id="PTHR32268">
    <property type="entry name" value="HOMOSERINE O-ACETYLTRANSFERASE"/>
    <property type="match status" value="1"/>
</dbReference>
<dbReference type="GO" id="GO:0006535">
    <property type="term" value="P:cysteine biosynthetic process from serine"/>
    <property type="evidence" value="ECO:0007669"/>
    <property type="project" value="TreeGrafter"/>
</dbReference>
<dbReference type="GO" id="GO:0009086">
    <property type="term" value="P:methionine biosynthetic process"/>
    <property type="evidence" value="ECO:0007669"/>
    <property type="project" value="TreeGrafter"/>
</dbReference>
<dbReference type="Pfam" id="PF00561">
    <property type="entry name" value="Abhydrolase_1"/>
    <property type="match status" value="1"/>
</dbReference>
<dbReference type="NCBIfam" id="TIGR01392">
    <property type="entry name" value="homoserO_Ac_trn"/>
    <property type="match status" value="1"/>
</dbReference>
<dbReference type="AlphaFoldDB" id="A0A8J1XTD6"/>
<dbReference type="HAMAP" id="MF_00296">
    <property type="entry name" value="MetX_acyltransf"/>
    <property type="match status" value="1"/>
</dbReference>
<dbReference type="Gene3D" id="3.40.50.1820">
    <property type="entry name" value="alpha/beta hydrolase"/>
    <property type="match status" value="1"/>
</dbReference>
<dbReference type="GO" id="GO:0009001">
    <property type="term" value="F:serine O-acetyltransferase activity"/>
    <property type="evidence" value="ECO:0007669"/>
    <property type="project" value="TreeGrafter"/>
</dbReference>
<dbReference type="PANTHER" id="PTHR32268:SF16">
    <property type="entry name" value="SERINE O-SUCCINYLTRANSFERASE"/>
    <property type="match status" value="1"/>
</dbReference>
<dbReference type="GO" id="GO:0004414">
    <property type="term" value="F:homoserine O-acetyltransferase activity"/>
    <property type="evidence" value="ECO:0007669"/>
    <property type="project" value="TreeGrafter"/>
</dbReference>
<organism evidence="2 3">
    <name type="scientific">Owenia fusiformis</name>
    <name type="common">Polychaete worm</name>
    <dbReference type="NCBI Taxonomy" id="6347"/>
    <lineage>
        <taxon>Eukaryota</taxon>
        <taxon>Metazoa</taxon>
        <taxon>Spiralia</taxon>
        <taxon>Lophotrochozoa</taxon>
        <taxon>Annelida</taxon>
        <taxon>Polychaeta</taxon>
        <taxon>Sedentaria</taxon>
        <taxon>Canalipalpata</taxon>
        <taxon>Sabellida</taxon>
        <taxon>Oweniida</taxon>
        <taxon>Oweniidae</taxon>
        <taxon>Owenia</taxon>
    </lineage>
</organism>
<dbReference type="NCBIfam" id="NF001209">
    <property type="entry name" value="PRK00175.1"/>
    <property type="match status" value="1"/>
</dbReference>
<proteinExistence type="inferred from homology"/>
<evidence type="ECO:0000313" key="3">
    <source>
        <dbReference type="Proteomes" id="UP000749559"/>
    </source>
</evidence>
<dbReference type="InterPro" id="IPR029058">
    <property type="entry name" value="AB_hydrolase_fold"/>
</dbReference>
<name>A0A8J1XTD6_OWEFU</name>
<evidence type="ECO:0000313" key="2">
    <source>
        <dbReference type="EMBL" id="CAH1787233.1"/>
    </source>
</evidence>
<accession>A0A8J1XTD6</accession>
<dbReference type="SUPFAM" id="SSF53474">
    <property type="entry name" value="alpha/beta-Hydrolases"/>
    <property type="match status" value="1"/>
</dbReference>
<keyword evidence="3" id="KW-1185">Reference proteome</keyword>